<evidence type="ECO:0000313" key="10">
    <source>
        <dbReference type="Proteomes" id="UP001153365"/>
    </source>
</evidence>
<evidence type="ECO:0000256" key="3">
    <source>
        <dbReference type="ARBA" id="ARBA00020822"/>
    </source>
</evidence>
<proteinExistence type="inferred from homology"/>
<dbReference type="Pfam" id="PF01956">
    <property type="entry name" value="EMC3_TMCO1"/>
    <property type="match status" value="2"/>
</dbReference>
<keyword evidence="6 8" id="KW-0472">Membrane</keyword>
<feature type="transmembrane region" description="Helical" evidence="8">
    <location>
        <begin position="164"/>
        <end position="185"/>
    </location>
</feature>
<name>A0AAV0B964_PHAPC</name>
<feature type="transmembrane region" description="Helical" evidence="8">
    <location>
        <begin position="15"/>
        <end position="33"/>
    </location>
</feature>
<dbReference type="AlphaFoldDB" id="A0AAV0B964"/>
<evidence type="ECO:0000313" key="9">
    <source>
        <dbReference type="EMBL" id="CAH7682709.1"/>
    </source>
</evidence>
<keyword evidence="4 8" id="KW-0812">Transmembrane</keyword>
<evidence type="ECO:0000256" key="2">
    <source>
        <dbReference type="ARBA" id="ARBA00005376"/>
    </source>
</evidence>
<dbReference type="GO" id="GO:0072546">
    <property type="term" value="C:EMC complex"/>
    <property type="evidence" value="ECO:0007669"/>
    <property type="project" value="TreeGrafter"/>
</dbReference>
<accession>A0AAV0B964</accession>
<evidence type="ECO:0000256" key="8">
    <source>
        <dbReference type="SAM" id="Phobius"/>
    </source>
</evidence>
<dbReference type="InterPro" id="IPR002809">
    <property type="entry name" value="EMC3/TMCO1"/>
</dbReference>
<dbReference type="EMBL" id="CALTRL010004247">
    <property type="protein sequence ID" value="CAH7682709.1"/>
    <property type="molecule type" value="Genomic_DNA"/>
</dbReference>
<evidence type="ECO:0000256" key="7">
    <source>
        <dbReference type="SAM" id="MobiDB-lite"/>
    </source>
</evidence>
<dbReference type="GO" id="GO:0034975">
    <property type="term" value="P:protein folding in endoplasmic reticulum"/>
    <property type="evidence" value="ECO:0007669"/>
    <property type="project" value="TreeGrafter"/>
</dbReference>
<feature type="compositionally biased region" description="Low complexity" evidence="7">
    <location>
        <begin position="45"/>
        <end position="65"/>
    </location>
</feature>
<evidence type="ECO:0000256" key="1">
    <source>
        <dbReference type="ARBA" id="ARBA00004141"/>
    </source>
</evidence>
<protein>
    <recommendedName>
        <fullName evidence="3">ER membrane protein complex subunit 3</fullName>
    </recommendedName>
</protein>
<organism evidence="9 10">
    <name type="scientific">Phakopsora pachyrhizi</name>
    <name type="common">Asian soybean rust disease fungus</name>
    <dbReference type="NCBI Taxonomy" id="170000"/>
    <lineage>
        <taxon>Eukaryota</taxon>
        <taxon>Fungi</taxon>
        <taxon>Dikarya</taxon>
        <taxon>Basidiomycota</taxon>
        <taxon>Pucciniomycotina</taxon>
        <taxon>Pucciniomycetes</taxon>
        <taxon>Pucciniales</taxon>
        <taxon>Phakopsoraceae</taxon>
        <taxon>Phakopsora</taxon>
    </lineage>
</organism>
<dbReference type="Proteomes" id="UP001153365">
    <property type="component" value="Unassembled WGS sequence"/>
</dbReference>
<dbReference type="PANTHER" id="PTHR13116">
    <property type="entry name" value="ER MEMBRANE PROTEIN COMPLEX SUBUNIT 3"/>
    <property type="match status" value="1"/>
</dbReference>
<dbReference type="SMART" id="SM01415">
    <property type="entry name" value="DUF106"/>
    <property type="match status" value="1"/>
</dbReference>
<dbReference type="PANTHER" id="PTHR13116:SF5">
    <property type="entry name" value="ER MEMBRANE PROTEIN COMPLEX SUBUNIT 3"/>
    <property type="match status" value="1"/>
</dbReference>
<feature type="region of interest" description="Disordered" evidence="7">
    <location>
        <begin position="45"/>
        <end position="77"/>
    </location>
</feature>
<evidence type="ECO:0000256" key="6">
    <source>
        <dbReference type="ARBA" id="ARBA00023136"/>
    </source>
</evidence>
<keyword evidence="10" id="KW-1185">Reference proteome</keyword>
<comment type="subcellular location">
    <subcellularLocation>
        <location evidence="1">Membrane</location>
        <topology evidence="1">Multi-pass membrane protein</topology>
    </subcellularLocation>
</comment>
<evidence type="ECO:0000256" key="5">
    <source>
        <dbReference type="ARBA" id="ARBA00022989"/>
    </source>
</evidence>
<reference evidence="9" key="1">
    <citation type="submission" date="2022-06" db="EMBL/GenBank/DDBJ databases">
        <authorList>
            <consortium name="SYNGENTA / RWTH Aachen University"/>
        </authorList>
    </citation>
    <scope>NUCLEOTIDE SEQUENCE</scope>
</reference>
<comment type="caution">
    <text evidence="9">The sequence shown here is derived from an EMBL/GenBank/DDBJ whole genome shotgun (WGS) entry which is preliminary data.</text>
</comment>
<sequence>MSTWAEQDIRLDPAIRNWVLLPITIVMLLVGILRHYAIQLLNSPTTTSAKPKSSTSSDLSKPSPRSSKDSVEPTTSGLKKLREQRILVRSNLFRLNSNFLNHKRFRSRRESLMRVLDSGDYLSDSSVVKVGGEDGTPPNPMDLNQMDGMMDGLKKQMVMMVPQTVIMGWINTFFFGFVCVKLPFPLPNGFKQMIQRGIETPDMDISWVSSLSWYFLNLFGLNPIYRIILGDGNAADGSSALSMGSNSFGVQQPATNLPGQQLDYKKLFKAEIENLKLLEYNYFGDSIPSNSRNGNGLNGSYQFIKNERNQLGITNEDDEIGEDIESRVILIYGQRKKLFKK</sequence>
<feature type="transmembrane region" description="Helical" evidence="8">
    <location>
        <begin position="205"/>
        <end position="225"/>
    </location>
</feature>
<dbReference type="InterPro" id="IPR008568">
    <property type="entry name" value="EMC3"/>
</dbReference>
<keyword evidence="5 8" id="KW-1133">Transmembrane helix</keyword>
<comment type="similarity">
    <text evidence="2">Belongs to the EMC3 family.</text>
</comment>
<evidence type="ECO:0000256" key="4">
    <source>
        <dbReference type="ARBA" id="ARBA00022692"/>
    </source>
</evidence>
<gene>
    <name evidence="9" type="ORF">PPACK8108_LOCUS15792</name>
</gene>